<dbReference type="GO" id="GO:0006302">
    <property type="term" value="P:double-strand break repair"/>
    <property type="evidence" value="ECO:0007669"/>
    <property type="project" value="TreeGrafter"/>
</dbReference>
<proteinExistence type="predicted"/>
<dbReference type="InterPro" id="IPR002298">
    <property type="entry name" value="DNA_polymerase_A"/>
</dbReference>
<dbReference type="GeneTree" id="ENSGT00940000159015"/>
<protein>
    <submittedName>
        <fullName evidence="1">Uncharacterized protein</fullName>
    </submittedName>
</protein>
<evidence type="ECO:0000313" key="2">
    <source>
        <dbReference type="Proteomes" id="UP000314986"/>
    </source>
</evidence>
<keyword evidence="2" id="KW-1185">Reference proteome</keyword>
<accession>A0A4W3J636</accession>
<dbReference type="Gene3D" id="3.30.420.10">
    <property type="entry name" value="Ribonuclease H-like superfamily/Ribonuclease H"/>
    <property type="match status" value="1"/>
</dbReference>
<reference evidence="2" key="1">
    <citation type="journal article" date="2006" name="Science">
        <title>Ancient noncoding elements conserved in the human genome.</title>
        <authorList>
            <person name="Venkatesh B."/>
            <person name="Kirkness E.F."/>
            <person name="Loh Y.H."/>
            <person name="Halpern A.L."/>
            <person name="Lee A.P."/>
            <person name="Johnson J."/>
            <person name="Dandona N."/>
            <person name="Viswanathan L.D."/>
            <person name="Tay A."/>
            <person name="Venter J.C."/>
            <person name="Strausberg R.L."/>
            <person name="Brenner S."/>
        </authorList>
    </citation>
    <scope>NUCLEOTIDE SEQUENCE [LARGE SCALE GENOMIC DNA]</scope>
</reference>
<dbReference type="Gene3D" id="1.20.1060.10">
    <property type="entry name" value="Taq DNA Polymerase, Chain T, domain 4"/>
    <property type="match status" value="1"/>
</dbReference>
<dbReference type="Proteomes" id="UP000314986">
    <property type="component" value="Unassembled WGS sequence"/>
</dbReference>
<dbReference type="InterPro" id="IPR036397">
    <property type="entry name" value="RNaseH_sf"/>
</dbReference>
<dbReference type="GO" id="GO:0003676">
    <property type="term" value="F:nucleic acid binding"/>
    <property type="evidence" value="ECO:0007669"/>
    <property type="project" value="InterPro"/>
</dbReference>
<name>A0A4W3J636_CALMI</name>
<sequence>MMNLRARLQSQSLWKLFCTMELRLIPVLAVMENCRIHVNKDGLKRTSKLLEVRQKQLEQEAHRVAGEQFCLASSNQLRQILFDKLRLHLLCEKNLPKTDLRQHQSTSEVVNFVSSTWNQTGTVSGRLSAKHPVSDIHTVAFSLWVTVRYQPLPSK</sequence>
<dbReference type="GO" id="GO:0006261">
    <property type="term" value="P:DNA-templated DNA replication"/>
    <property type="evidence" value="ECO:0007669"/>
    <property type="project" value="InterPro"/>
</dbReference>
<reference evidence="1" key="5">
    <citation type="submission" date="2025-09" db="UniProtKB">
        <authorList>
            <consortium name="Ensembl"/>
        </authorList>
    </citation>
    <scope>IDENTIFICATION</scope>
</reference>
<dbReference type="AlphaFoldDB" id="A0A4W3J636"/>
<dbReference type="PANTHER" id="PTHR10133">
    <property type="entry name" value="DNA POLYMERASE I"/>
    <property type="match status" value="1"/>
</dbReference>
<reference evidence="2" key="3">
    <citation type="journal article" date="2014" name="Nature">
        <title>Elephant shark genome provides unique insights into gnathostome evolution.</title>
        <authorList>
            <consortium name="International Elephant Shark Genome Sequencing Consortium"/>
            <person name="Venkatesh B."/>
            <person name="Lee A.P."/>
            <person name="Ravi V."/>
            <person name="Maurya A.K."/>
            <person name="Lian M.M."/>
            <person name="Swann J.B."/>
            <person name="Ohta Y."/>
            <person name="Flajnik M.F."/>
            <person name="Sutoh Y."/>
            <person name="Kasahara M."/>
            <person name="Hoon S."/>
            <person name="Gangu V."/>
            <person name="Roy S.W."/>
            <person name="Irimia M."/>
            <person name="Korzh V."/>
            <person name="Kondrychyn I."/>
            <person name="Lim Z.W."/>
            <person name="Tay B.H."/>
            <person name="Tohari S."/>
            <person name="Kong K.W."/>
            <person name="Ho S."/>
            <person name="Lorente-Galdos B."/>
            <person name="Quilez J."/>
            <person name="Marques-Bonet T."/>
            <person name="Raney B.J."/>
            <person name="Ingham P.W."/>
            <person name="Tay A."/>
            <person name="Hillier L.W."/>
            <person name="Minx P."/>
            <person name="Boehm T."/>
            <person name="Wilson R.K."/>
            <person name="Brenner S."/>
            <person name="Warren W.C."/>
        </authorList>
    </citation>
    <scope>NUCLEOTIDE SEQUENCE [LARGE SCALE GENOMIC DNA]</scope>
</reference>
<dbReference type="InterPro" id="IPR043502">
    <property type="entry name" value="DNA/RNA_pol_sf"/>
</dbReference>
<reference evidence="1" key="4">
    <citation type="submission" date="2025-08" db="UniProtKB">
        <authorList>
            <consortium name="Ensembl"/>
        </authorList>
    </citation>
    <scope>IDENTIFICATION</scope>
</reference>
<dbReference type="GO" id="GO:0003887">
    <property type="term" value="F:DNA-directed DNA polymerase activity"/>
    <property type="evidence" value="ECO:0007669"/>
    <property type="project" value="InterPro"/>
</dbReference>
<dbReference type="Ensembl" id="ENSCMIT00000039162.1">
    <property type="protein sequence ID" value="ENSCMIP00000038614.1"/>
    <property type="gene ID" value="ENSCMIG00000016196.1"/>
</dbReference>
<evidence type="ECO:0000313" key="1">
    <source>
        <dbReference type="Ensembl" id="ENSCMIP00000038614.1"/>
    </source>
</evidence>
<dbReference type="PANTHER" id="PTHR10133:SF27">
    <property type="entry name" value="DNA POLYMERASE NU"/>
    <property type="match status" value="1"/>
</dbReference>
<dbReference type="SUPFAM" id="SSF56672">
    <property type="entry name" value="DNA/RNA polymerases"/>
    <property type="match status" value="1"/>
</dbReference>
<organism evidence="1 2">
    <name type="scientific">Callorhinchus milii</name>
    <name type="common">Ghost shark</name>
    <dbReference type="NCBI Taxonomy" id="7868"/>
    <lineage>
        <taxon>Eukaryota</taxon>
        <taxon>Metazoa</taxon>
        <taxon>Chordata</taxon>
        <taxon>Craniata</taxon>
        <taxon>Vertebrata</taxon>
        <taxon>Chondrichthyes</taxon>
        <taxon>Holocephali</taxon>
        <taxon>Chimaeriformes</taxon>
        <taxon>Callorhinchidae</taxon>
        <taxon>Callorhinchus</taxon>
    </lineage>
</organism>
<reference evidence="2" key="2">
    <citation type="journal article" date="2007" name="PLoS Biol.">
        <title>Survey sequencing and comparative analysis of the elephant shark (Callorhinchus milii) genome.</title>
        <authorList>
            <person name="Venkatesh B."/>
            <person name="Kirkness E.F."/>
            <person name="Loh Y.H."/>
            <person name="Halpern A.L."/>
            <person name="Lee A.P."/>
            <person name="Johnson J."/>
            <person name="Dandona N."/>
            <person name="Viswanathan L.D."/>
            <person name="Tay A."/>
            <person name="Venter J.C."/>
            <person name="Strausberg R.L."/>
            <person name="Brenner S."/>
        </authorList>
    </citation>
    <scope>NUCLEOTIDE SEQUENCE [LARGE SCALE GENOMIC DNA]</scope>
</reference>